<evidence type="ECO:0000256" key="6">
    <source>
        <dbReference type="ARBA" id="ARBA00022989"/>
    </source>
</evidence>
<evidence type="ECO:0000256" key="9">
    <source>
        <dbReference type="ARBA" id="ARBA00023136"/>
    </source>
</evidence>
<keyword evidence="7" id="KW-0805">Transcription regulation</keyword>
<dbReference type="EMBL" id="SOZI01000010">
    <property type="protein sequence ID" value="TNY23596.1"/>
    <property type="molecule type" value="Genomic_DNA"/>
</dbReference>
<evidence type="ECO:0000256" key="11">
    <source>
        <dbReference type="ARBA" id="ARBA00023242"/>
    </source>
</evidence>
<evidence type="ECO:0000256" key="4">
    <source>
        <dbReference type="ARBA" id="ARBA00022801"/>
    </source>
</evidence>
<feature type="compositionally biased region" description="Low complexity" evidence="12">
    <location>
        <begin position="312"/>
        <end position="321"/>
    </location>
</feature>
<dbReference type="GO" id="GO:0005789">
    <property type="term" value="C:endoplasmic reticulum membrane"/>
    <property type="evidence" value="ECO:0007669"/>
    <property type="project" value="UniProtKB-SubCell"/>
</dbReference>
<keyword evidence="5" id="KW-0256">Endoplasmic reticulum</keyword>
<evidence type="ECO:0000313" key="16">
    <source>
        <dbReference type="Proteomes" id="UP000311382"/>
    </source>
</evidence>
<comment type="subcellular location">
    <subcellularLocation>
        <location evidence="2">Endoplasmic reticulum membrane</location>
        <topology evidence="2">Multi-pass membrane protein</topology>
    </subcellularLocation>
    <subcellularLocation>
        <location evidence="1">Nucleus</location>
    </subcellularLocation>
</comment>
<feature type="compositionally biased region" description="Gly residues" evidence="12">
    <location>
        <begin position="590"/>
        <end position="605"/>
    </location>
</feature>
<organism evidence="15 16">
    <name type="scientific">Rhodotorula diobovata</name>
    <dbReference type="NCBI Taxonomy" id="5288"/>
    <lineage>
        <taxon>Eukaryota</taxon>
        <taxon>Fungi</taxon>
        <taxon>Dikarya</taxon>
        <taxon>Basidiomycota</taxon>
        <taxon>Pucciniomycotina</taxon>
        <taxon>Microbotryomycetes</taxon>
        <taxon>Sporidiobolales</taxon>
        <taxon>Sporidiobolaceae</taxon>
        <taxon>Rhodotorula</taxon>
    </lineage>
</organism>
<feature type="transmembrane region" description="Helical" evidence="13">
    <location>
        <begin position="1196"/>
        <end position="1218"/>
    </location>
</feature>
<keyword evidence="4" id="KW-0378">Hydrolase</keyword>
<dbReference type="PANTHER" id="PTHR23129">
    <property type="entry name" value="ACYL-COENZYME A DIPHOSPHATASE FITM2"/>
    <property type="match status" value="1"/>
</dbReference>
<feature type="compositionally biased region" description="Basic residues" evidence="12">
    <location>
        <begin position="322"/>
        <end position="331"/>
    </location>
</feature>
<sequence>MDCSAETAQPTGRAAVSATALSTGPATPVSPAVSAAPPPSTFDSNKVTTAAQYDPMQLDNAANDASSTRQQGDRVDEAFSLSSSRSANRVVGPFTLSPGKADAASHSDTDEAAPSISRDKRPLGADSSPVKDAADDAAHGSGDAANDSAVEPPKKKARKSAGPKAVTQYCHQDHQAHDITKVSFLRCTAQKVAGKPKPGSTEVPTRPCSLSYCARCLSSRYNEDAGAVTASGADATWTCPSCRGECNCSSCRKRAGLDTAGPLKELGVDPSSAVGPVTGGRRAAAAARTKMSSGFTASGKVAAMSLTHEDGSTSSTLLPGSKKSKGKKPVKAKGITGPSLDGSLSDSSLSELTDSDEDKPSRKQTAKGKSKSADGSPAPLGPTGKRVMPPRPPRDLPAPPRSHVLSSVWAPSPALPCAESMRARLHLREWFLRFLPCLPPIDPNPPTSSSSKSSSSRTTTKPKTLSPHLVRVLSALSDDVLWLWRDRDSAAEAVQLRLLQALVELLVGEKAYTGVIHKLQREDLDDLRVELRTALSGVQRQREVFDRPWRTAQRVAEGGMGAYWVEEGPKWQKAAVEKRQRAEAQRKAKSGGGGGGGGAGRGGSVSGSAADGDESDLSSIASSDDDEDRGGGGDEVDQLASDYEEPPPKLDKAGRRMKGERDMPGEERLAVLCALIELASGTEAVRNEIAQGVDSQYTEMIALRRKRFEQRKALPAEKARLEESKPEKPPGNSISAKVKEWKDECDAIDDKIKQAGEDAIKSAWRLQHEFFLAGTKHRIRFASLGTDAHGTEYYSPAPPPPQLLQSPAGASTSGFPLDRKPSDDGARDYPLSWCIIGHGRRPTAADDGAEAFKVEAEDERRDGDDDEAKEWFVVRGVDDLDALAEWVDLSARHAEHGLRLAQFQLEHPKTKTNGVVRPAPTQAEMAAYERAAARADDSLPDALRQFADAIKWRRELAQREKDASGATTGRPRSWSPRRRFVNLLVLTVVAGTTWSVYNTSAAATAFRSRLPAHAITRLSESAGTTFPISLPFFADKRNVLNQWFVKRSWGWVTAIFVAFNLAILAFPSSPTGPQKPSPSTPTIVNGRNVPSTRLAVPSAHLFASLRRYLLASLGWFYLTQATWFGSNLGPSIAFRILRSSGAVCVPSAIASDPLSSRAAGGGLHADGLADPAGPPMVCTGAKGEYWRGGHDVSGHAFMMVHCSLFLLELVYPLLPALFPAFFTGGTTRAGARVHPAIKLVGYAAVVAMALAWWMLLMTSLFFHSPAEKLTGTAFGILGWYLSSL</sequence>
<dbReference type="InterPro" id="IPR019388">
    <property type="entry name" value="FIT"/>
</dbReference>
<reference evidence="15 16" key="1">
    <citation type="submission" date="2019-03" db="EMBL/GenBank/DDBJ databases">
        <title>Rhodosporidium diobovatum UCD-FST 08-225 genome sequencing, assembly, and annotation.</title>
        <authorList>
            <person name="Fakankun I.U."/>
            <person name="Fristensky B."/>
            <person name="Levin D.B."/>
        </authorList>
    </citation>
    <scope>NUCLEOTIDE SEQUENCE [LARGE SCALE GENOMIC DNA]</scope>
    <source>
        <strain evidence="15 16">UCD-FST 08-225</strain>
    </source>
</reference>
<gene>
    <name evidence="15" type="ORF">DMC30DRAFT_372640</name>
</gene>
<feature type="region of interest" description="Disordered" evidence="12">
    <location>
        <begin position="308"/>
        <end position="407"/>
    </location>
</feature>
<dbReference type="STRING" id="5288.A0A5C5G549"/>
<protein>
    <submittedName>
        <fullName evidence="15">Cell wall surface anchor family protein</fullName>
    </submittedName>
</protein>
<feature type="compositionally biased region" description="Low complexity" evidence="12">
    <location>
        <begin position="339"/>
        <end position="352"/>
    </location>
</feature>
<feature type="region of interest" description="Disordered" evidence="12">
    <location>
        <begin position="715"/>
        <end position="737"/>
    </location>
</feature>
<evidence type="ECO:0000256" key="2">
    <source>
        <dbReference type="ARBA" id="ARBA00004477"/>
    </source>
</evidence>
<dbReference type="GO" id="GO:0008654">
    <property type="term" value="P:phospholipid biosynthetic process"/>
    <property type="evidence" value="ECO:0007669"/>
    <property type="project" value="TreeGrafter"/>
</dbReference>
<feature type="domain" description="Zinc-finger" evidence="14">
    <location>
        <begin position="170"/>
        <end position="263"/>
    </location>
</feature>
<keyword evidence="10" id="KW-0804">Transcription</keyword>
<feature type="region of interest" description="Disordered" evidence="12">
    <location>
        <begin position="443"/>
        <end position="464"/>
    </location>
</feature>
<evidence type="ECO:0000256" key="1">
    <source>
        <dbReference type="ARBA" id="ARBA00004123"/>
    </source>
</evidence>
<keyword evidence="9 13" id="KW-0472">Membrane</keyword>
<evidence type="ECO:0000256" key="8">
    <source>
        <dbReference type="ARBA" id="ARBA00023098"/>
    </source>
</evidence>
<feature type="compositionally biased region" description="Basic and acidic residues" evidence="12">
    <location>
        <begin position="646"/>
        <end position="662"/>
    </location>
</feature>
<keyword evidence="11" id="KW-0539">Nucleus</keyword>
<dbReference type="Proteomes" id="UP000311382">
    <property type="component" value="Unassembled WGS sequence"/>
</dbReference>
<keyword evidence="6 13" id="KW-1133">Transmembrane helix</keyword>
<dbReference type="Pfam" id="PF10497">
    <property type="entry name" value="zf-4CXXC_R1"/>
    <property type="match status" value="1"/>
</dbReference>
<feature type="compositionally biased region" description="Acidic residues" evidence="12">
    <location>
        <begin position="623"/>
        <end position="645"/>
    </location>
</feature>
<dbReference type="PANTHER" id="PTHR23129:SF0">
    <property type="entry name" value="ACYL-COENZYME A DIPHOSPHATASE FITM2"/>
    <property type="match status" value="1"/>
</dbReference>
<evidence type="ECO:0000256" key="5">
    <source>
        <dbReference type="ARBA" id="ARBA00022824"/>
    </source>
</evidence>
<comment type="caution">
    <text evidence="15">The sequence shown here is derived from an EMBL/GenBank/DDBJ whole genome shotgun (WGS) entry which is preliminary data.</text>
</comment>
<evidence type="ECO:0000256" key="3">
    <source>
        <dbReference type="ARBA" id="ARBA00022692"/>
    </source>
</evidence>
<evidence type="ECO:0000256" key="12">
    <source>
        <dbReference type="SAM" id="MobiDB-lite"/>
    </source>
</evidence>
<evidence type="ECO:0000256" key="13">
    <source>
        <dbReference type="SAM" id="Phobius"/>
    </source>
</evidence>
<keyword evidence="3 13" id="KW-0812">Transmembrane</keyword>
<dbReference type="GO" id="GO:0034389">
    <property type="term" value="P:lipid droplet organization"/>
    <property type="evidence" value="ECO:0007669"/>
    <property type="project" value="TreeGrafter"/>
</dbReference>
<feature type="compositionally biased region" description="Low complexity" evidence="12">
    <location>
        <begin position="139"/>
        <end position="149"/>
    </location>
</feature>
<name>A0A5C5G549_9BASI</name>
<feature type="compositionally biased region" description="Low complexity" evidence="12">
    <location>
        <begin position="447"/>
        <end position="464"/>
    </location>
</feature>
<keyword evidence="8" id="KW-0443">Lipid metabolism</keyword>
<dbReference type="GO" id="GO:0005634">
    <property type="term" value="C:nucleus"/>
    <property type="evidence" value="ECO:0007669"/>
    <property type="project" value="UniProtKB-SubCell"/>
</dbReference>
<feature type="compositionally biased region" description="Basic and acidic residues" evidence="12">
    <location>
        <begin position="715"/>
        <end position="728"/>
    </location>
</feature>
<evidence type="ECO:0000256" key="10">
    <source>
        <dbReference type="ARBA" id="ARBA00023163"/>
    </source>
</evidence>
<dbReference type="GO" id="GO:0010945">
    <property type="term" value="F:coenzyme A diphosphatase activity"/>
    <property type="evidence" value="ECO:0007669"/>
    <property type="project" value="InterPro"/>
</dbReference>
<feature type="region of interest" description="Disordered" evidence="12">
    <location>
        <begin position="1"/>
        <end position="169"/>
    </location>
</feature>
<feature type="region of interest" description="Disordered" evidence="12">
    <location>
        <begin position="575"/>
        <end position="662"/>
    </location>
</feature>
<feature type="compositionally biased region" description="Low complexity" evidence="12">
    <location>
        <begin position="25"/>
        <end position="35"/>
    </location>
</feature>
<feature type="compositionally biased region" description="Basic and acidic residues" evidence="12">
    <location>
        <begin position="575"/>
        <end position="586"/>
    </location>
</feature>
<feature type="region of interest" description="Disordered" evidence="12">
    <location>
        <begin position="795"/>
        <end position="823"/>
    </location>
</feature>
<evidence type="ECO:0000259" key="14">
    <source>
        <dbReference type="Pfam" id="PF10497"/>
    </source>
</evidence>
<feature type="compositionally biased region" description="Polar residues" evidence="12">
    <location>
        <begin position="1"/>
        <end position="10"/>
    </location>
</feature>
<feature type="compositionally biased region" description="Polar residues" evidence="12">
    <location>
        <begin position="42"/>
        <end position="51"/>
    </location>
</feature>
<dbReference type="Pfam" id="PF10261">
    <property type="entry name" value="FIT"/>
    <property type="match status" value="1"/>
</dbReference>
<dbReference type="InterPro" id="IPR018866">
    <property type="entry name" value="Znf-4CXXC_R1"/>
</dbReference>
<feature type="transmembrane region" description="Helical" evidence="13">
    <location>
        <begin position="1239"/>
        <end position="1262"/>
    </location>
</feature>
<proteinExistence type="predicted"/>
<dbReference type="GO" id="GO:0019915">
    <property type="term" value="P:lipid storage"/>
    <property type="evidence" value="ECO:0007669"/>
    <property type="project" value="InterPro"/>
</dbReference>
<feature type="compositionally biased region" description="Pro residues" evidence="12">
    <location>
        <begin position="389"/>
        <end position="400"/>
    </location>
</feature>
<evidence type="ECO:0000313" key="15">
    <source>
        <dbReference type="EMBL" id="TNY23596.1"/>
    </source>
</evidence>
<evidence type="ECO:0000256" key="7">
    <source>
        <dbReference type="ARBA" id="ARBA00023015"/>
    </source>
</evidence>
<accession>A0A5C5G549</accession>
<dbReference type="OrthoDB" id="5579088at2759"/>
<keyword evidence="16" id="KW-1185">Reference proteome</keyword>